<accession>A0ABP8W5G7</accession>
<feature type="transmembrane region" description="Helical" evidence="2">
    <location>
        <begin position="12"/>
        <end position="39"/>
    </location>
</feature>
<feature type="transmembrane region" description="Helical" evidence="2">
    <location>
        <begin position="84"/>
        <end position="105"/>
    </location>
</feature>
<keyword evidence="2" id="KW-0472">Membrane</keyword>
<reference evidence="5" key="1">
    <citation type="journal article" date="2019" name="Int. J. Syst. Evol. Microbiol.">
        <title>The Global Catalogue of Microorganisms (GCM) 10K type strain sequencing project: providing services to taxonomists for standard genome sequencing and annotation.</title>
        <authorList>
            <consortium name="The Broad Institute Genomics Platform"/>
            <consortium name="The Broad Institute Genome Sequencing Center for Infectious Disease"/>
            <person name="Wu L."/>
            <person name="Ma J."/>
        </authorList>
    </citation>
    <scope>NUCLEOTIDE SEQUENCE [LARGE SCALE GENOMIC DNA]</scope>
    <source>
        <strain evidence="5">JCM 18956</strain>
    </source>
</reference>
<name>A0ABP8W5G7_9MICO</name>
<sequence>MTMARGAAGTRGFPTTLVGTGILVLLVVVGAATVGPLVFTGPRWSPSGTLPTRTPTPQPVTNTPAPLTSPPAAKPTGAPPNLTWLAIVVGSLVAAAIVFFVVRALRQRVRRRDRAVAAELEEIPLDLDLAPDEPSIETSAPYLRRGLRRALDLMDGERAPTDAIVEAWLGLQEAAEDAGHQRLSAETPTEFTTRILALLPVDGESLDVLRRLYLAVRFGDATATADDVARARAAVQKLADDWAQHDSEVAP</sequence>
<comment type="caution">
    <text evidence="4">The sequence shown here is derived from an EMBL/GenBank/DDBJ whole genome shotgun (WGS) entry which is preliminary data.</text>
</comment>
<feature type="domain" description="Protein-glutamine gamma-glutamyltransferase-like C-terminal" evidence="3">
    <location>
        <begin position="167"/>
        <end position="236"/>
    </location>
</feature>
<dbReference type="Proteomes" id="UP001501295">
    <property type="component" value="Unassembled WGS sequence"/>
</dbReference>
<feature type="compositionally biased region" description="Polar residues" evidence="1">
    <location>
        <begin position="46"/>
        <end position="66"/>
    </location>
</feature>
<keyword evidence="2" id="KW-1133">Transmembrane helix</keyword>
<proteinExistence type="predicted"/>
<dbReference type="InterPro" id="IPR025403">
    <property type="entry name" value="TgpA-like_C"/>
</dbReference>
<evidence type="ECO:0000256" key="1">
    <source>
        <dbReference type="SAM" id="MobiDB-lite"/>
    </source>
</evidence>
<evidence type="ECO:0000313" key="4">
    <source>
        <dbReference type="EMBL" id="GAA4679567.1"/>
    </source>
</evidence>
<dbReference type="EMBL" id="BAABLM010000005">
    <property type="protein sequence ID" value="GAA4679567.1"/>
    <property type="molecule type" value="Genomic_DNA"/>
</dbReference>
<keyword evidence="2" id="KW-0812">Transmembrane</keyword>
<keyword evidence="5" id="KW-1185">Reference proteome</keyword>
<organism evidence="4 5">
    <name type="scientific">Frondihabitans cladoniiphilus</name>
    <dbReference type="NCBI Taxonomy" id="715785"/>
    <lineage>
        <taxon>Bacteria</taxon>
        <taxon>Bacillati</taxon>
        <taxon>Actinomycetota</taxon>
        <taxon>Actinomycetes</taxon>
        <taxon>Micrococcales</taxon>
        <taxon>Microbacteriaceae</taxon>
        <taxon>Frondihabitans</taxon>
    </lineage>
</organism>
<protein>
    <recommendedName>
        <fullName evidence="3">Protein-glutamine gamma-glutamyltransferase-like C-terminal domain-containing protein</fullName>
    </recommendedName>
</protein>
<feature type="region of interest" description="Disordered" evidence="1">
    <location>
        <begin position="43"/>
        <end position="75"/>
    </location>
</feature>
<evidence type="ECO:0000259" key="3">
    <source>
        <dbReference type="Pfam" id="PF13559"/>
    </source>
</evidence>
<evidence type="ECO:0000313" key="5">
    <source>
        <dbReference type="Proteomes" id="UP001501295"/>
    </source>
</evidence>
<evidence type="ECO:0000256" key="2">
    <source>
        <dbReference type="SAM" id="Phobius"/>
    </source>
</evidence>
<dbReference type="Pfam" id="PF13559">
    <property type="entry name" value="DUF4129"/>
    <property type="match status" value="1"/>
</dbReference>
<gene>
    <name evidence="4" type="ORF">GCM10025780_25830</name>
</gene>